<sequence>MNRDSSRKTFAKVMQYIGRYRFLLFASLVLAGLSVIGQLYVPILFGKAIDEIVGKGNVNFGRIAIMMKQAVLVIVASAALTGIMNIINNRVVYQTVKEIRARAMRQIQKLPLSVLDSHSSGDIVQRVTGDADALSDGLLNGMTQLFSGIIMIIATLYFMFSRSVEVSLLVVILTPLSFLVAKFIASGAYGMFRKANKTRGDQTAYLNEMVGSMRVVQAFGYQERASKRFRKVNEELQDYAQKAIFFSSLTNPCTRAVNSLIYAIVALAGSFLILKGRLTVGGLSVLLAYANQYMKPFNDISSVITEMQNALSCADRIFALIETEPEPAEKDAVLSDVKGHVQLNHVYFQYDPSKPLIRDFTMEAKPGMHIALVGPTGCGKTTLINLLMRFYDVNRGEILVDGKNIQNVTRHSLRQQWGMVLQDTWLKNGTVRENLALADPDASEEQMIAACKEAHSWGFISQLSAGLDTQITEDTLSAGQKQMLCITRVMLALPQMLILDEATSSIDTRTEIQIQDAFDRLMAGRTTFVVAHRLSTIRNADLILVMKDGMIIERGTHEQLLAENGFYKQLYEAQFASVQEMA</sequence>
<feature type="transmembrane region" description="Helical" evidence="8">
    <location>
        <begin position="20"/>
        <end position="43"/>
    </location>
</feature>
<keyword evidence="12" id="KW-1185">Reference proteome</keyword>
<evidence type="ECO:0000256" key="8">
    <source>
        <dbReference type="SAM" id="Phobius"/>
    </source>
</evidence>
<keyword evidence="3 8" id="KW-0812">Transmembrane</keyword>
<evidence type="ECO:0000313" key="12">
    <source>
        <dbReference type="Proteomes" id="UP001286174"/>
    </source>
</evidence>
<feature type="transmembrane region" description="Helical" evidence="8">
    <location>
        <begin position="142"/>
        <end position="160"/>
    </location>
</feature>
<reference evidence="11 12" key="1">
    <citation type="submission" date="2022-03" db="EMBL/GenBank/DDBJ databases">
        <title>Novel taxa within the pig intestine.</title>
        <authorList>
            <person name="Wylensek D."/>
            <person name="Bishof K."/>
            <person name="Afrizal A."/>
            <person name="Clavel T."/>
        </authorList>
    </citation>
    <scope>NUCLEOTIDE SEQUENCE [LARGE SCALE GENOMIC DNA]</scope>
    <source>
        <strain evidence="11 12">CLA-KB-P133</strain>
    </source>
</reference>
<dbReference type="InterPro" id="IPR011527">
    <property type="entry name" value="ABC1_TM_dom"/>
</dbReference>
<evidence type="ECO:0000256" key="2">
    <source>
        <dbReference type="ARBA" id="ARBA00022448"/>
    </source>
</evidence>
<feature type="domain" description="ABC transmembrane type-1" evidence="10">
    <location>
        <begin position="25"/>
        <end position="309"/>
    </location>
</feature>
<keyword evidence="5 11" id="KW-0067">ATP-binding</keyword>
<feature type="transmembrane region" description="Helical" evidence="8">
    <location>
        <begin position="256"/>
        <end position="274"/>
    </location>
</feature>
<evidence type="ECO:0000256" key="1">
    <source>
        <dbReference type="ARBA" id="ARBA00004651"/>
    </source>
</evidence>
<feature type="transmembrane region" description="Helical" evidence="8">
    <location>
        <begin position="166"/>
        <end position="192"/>
    </location>
</feature>
<dbReference type="Pfam" id="PF00664">
    <property type="entry name" value="ABC_membrane"/>
    <property type="match status" value="1"/>
</dbReference>
<dbReference type="InterPro" id="IPR036640">
    <property type="entry name" value="ABC1_TM_sf"/>
</dbReference>
<evidence type="ECO:0000256" key="3">
    <source>
        <dbReference type="ARBA" id="ARBA00022692"/>
    </source>
</evidence>
<dbReference type="GO" id="GO:0016887">
    <property type="term" value="F:ATP hydrolysis activity"/>
    <property type="evidence" value="ECO:0007669"/>
    <property type="project" value="InterPro"/>
</dbReference>
<comment type="subcellular location">
    <subcellularLocation>
        <location evidence="1">Cell membrane</location>
        <topology evidence="1">Multi-pass membrane protein</topology>
    </subcellularLocation>
</comment>
<dbReference type="InterPro" id="IPR027417">
    <property type="entry name" value="P-loop_NTPase"/>
</dbReference>
<comment type="caution">
    <text evidence="11">The sequence shown here is derived from an EMBL/GenBank/DDBJ whole genome shotgun (WGS) entry which is preliminary data.</text>
</comment>
<evidence type="ECO:0000259" key="10">
    <source>
        <dbReference type="PROSITE" id="PS50929"/>
    </source>
</evidence>
<dbReference type="EMBL" id="JALBUR010000036">
    <property type="protein sequence ID" value="MDX8420406.1"/>
    <property type="molecule type" value="Genomic_DNA"/>
</dbReference>
<dbReference type="PROSITE" id="PS50893">
    <property type="entry name" value="ABC_TRANSPORTER_2"/>
    <property type="match status" value="1"/>
</dbReference>
<name>A0AB35U877_9FIRM</name>
<dbReference type="Pfam" id="PF00005">
    <property type="entry name" value="ABC_tran"/>
    <property type="match status" value="1"/>
</dbReference>
<dbReference type="InterPro" id="IPR003439">
    <property type="entry name" value="ABC_transporter-like_ATP-bd"/>
</dbReference>
<feature type="domain" description="ABC transporter" evidence="9">
    <location>
        <begin position="341"/>
        <end position="573"/>
    </location>
</feature>
<dbReference type="SUPFAM" id="SSF90123">
    <property type="entry name" value="ABC transporter transmembrane region"/>
    <property type="match status" value="1"/>
</dbReference>
<evidence type="ECO:0000256" key="6">
    <source>
        <dbReference type="ARBA" id="ARBA00022989"/>
    </source>
</evidence>
<dbReference type="RefSeq" id="WP_370596551.1">
    <property type="nucleotide sequence ID" value="NZ_JALBUR010000036.1"/>
</dbReference>
<keyword evidence="4" id="KW-0547">Nucleotide-binding</keyword>
<feature type="transmembrane region" description="Helical" evidence="8">
    <location>
        <begin position="63"/>
        <end position="87"/>
    </location>
</feature>
<dbReference type="Proteomes" id="UP001286174">
    <property type="component" value="Unassembled WGS sequence"/>
</dbReference>
<dbReference type="PANTHER" id="PTHR43394:SF1">
    <property type="entry name" value="ATP-BINDING CASSETTE SUB-FAMILY B MEMBER 10, MITOCHONDRIAL"/>
    <property type="match status" value="1"/>
</dbReference>
<accession>A0AB35U877</accession>
<dbReference type="Gene3D" id="1.20.1560.10">
    <property type="entry name" value="ABC transporter type 1, transmembrane domain"/>
    <property type="match status" value="1"/>
</dbReference>
<dbReference type="GO" id="GO:0005524">
    <property type="term" value="F:ATP binding"/>
    <property type="evidence" value="ECO:0007669"/>
    <property type="project" value="UniProtKB-KW"/>
</dbReference>
<dbReference type="InterPro" id="IPR003593">
    <property type="entry name" value="AAA+_ATPase"/>
</dbReference>
<dbReference type="GO" id="GO:0005886">
    <property type="term" value="C:plasma membrane"/>
    <property type="evidence" value="ECO:0007669"/>
    <property type="project" value="UniProtKB-SubCell"/>
</dbReference>
<keyword evidence="6 8" id="KW-1133">Transmembrane helix</keyword>
<dbReference type="GO" id="GO:0015421">
    <property type="term" value="F:ABC-type oligopeptide transporter activity"/>
    <property type="evidence" value="ECO:0007669"/>
    <property type="project" value="TreeGrafter"/>
</dbReference>
<evidence type="ECO:0000256" key="4">
    <source>
        <dbReference type="ARBA" id="ARBA00022741"/>
    </source>
</evidence>
<evidence type="ECO:0000256" key="7">
    <source>
        <dbReference type="ARBA" id="ARBA00023136"/>
    </source>
</evidence>
<dbReference type="CDD" id="cd18547">
    <property type="entry name" value="ABC_6TM_Tm288_like"/>
    <property type="match status" value="1"/>
</dbReference>
<proteinExistence type="predicted"/>
<dbReference type="Gene3D" id="3.40.50.300">
    <property type="entry name" value="P-loop containing nucleotide triphosphate hydrolases"/>
    <property type="match status" value="1"/>
</dbReference>
<dbReference type="FunFam" id="3.40.50.300:FF:000287">
    <property type="entry name" value="Multidrug ABC transporter ATP-binding protein"/>
    <property type="match status" value="1"/>
</dbReference>
<dbReference type="PROSITE" id="PS50929">
    <property type="entry name" value="ABC_TM1F"/>
    <property type="match status" value="1"/>
</dbReference>
<keyword evidence="2" id="KW-0813">Transport</keyword>
<gene>
    <name evidence="11" type="ORF">MOZ60_09950</name>
</gene>
<dbReference type="InterPro" id="IPR039421">
    <property type="entry name" value="Type_1_exporter"/>
</dbReference>
<dbReference type="PANTHER" id="PTHR43394">
    <property type="entry name" value="ATP-DEPENDENT PERMEASE MDL1, MITOCHONDRIAL"/>
    <property type="match status" value="1"/>
</dbReference>
<evidence type="ECO:0000259" key="9">
    <source>
        <dbReference type="PROSITE" id="PS50893"/>
    </source>
</evidence>
<dbReference type="AlphaFoldDB" id="A0AB35U877"/>
<dbReference type="CDD" id="cd03254">
    <property type="entry name" value="ABCC_Glucan_exporter_like"/>
    <property type="match status" value="1"/>
</dbReference>
<organism evidence="11 12">
    <name type="scientific">Grylomicrobium aquisgranensis</name>
    <dbReference type="NCBI Taxonomy" id="2926318"/>
    <lineage>
        <taxon>Bacteria</taxon>
        <taxon>Bacillati</taxon>
        <taxon>Bacillota</taxon>
        <taxon>Erysipelotrichia</taxon>
        <taxon>Erysipelotrichales</taxon>
        <taxon>Erysipelotrichaceae</taxon>
        <taxon>Grylomicrobium</taxon>
    </lineage>
</organism>
<dbReference type="SMART" id="SM00382">
    <property type="entry name" value="AAA"/>
    <property type="match status" value="1"/>
</dbReference>
<evidence type="ECO:0000313" key="11">
    <source>
        <dbReference type="EMBL" id="MDX8420406.1"/>
    </source>
</evidence>
<evidence type="ECO:0000256" key="5">
    <source>
        <dbReference type="ARBA" id="ARBA00022840"/>
    </source>
</evidence>
<dbReference type="SUPFAM" id="SSF52540">
    <property type="entry name" value="P-loop containing nucleoside triphosphate hydrolases"/>
    <property type="match status" value="1"/>
</dbReference>
<protein>
    <submittedName>
        <fullName evidence="11">ABC transporter ATP-binding protein/permease</fullName>
    </submittedName>
</protein>
<keyword evidence="7 8" id="KW-0472">Membrane</keyword>